<dbReference type="SUPFAM" id="SSF49503">
    <property type="entry name" value="Cupredoxins"/>
    <property type="match status" value="1"/>
</dbReference>
<dbReference type="CDD" id="cd04220">
    <property type="entry name" value="Halocyanin"/>
    <property type="match status" value="1"/>
</dbReference>
<keyword evidence="6" id="KW-0472">Membrane</keyword>
<dbReference type="InterPro" id="IPR000923">
    <property type="entry name" value="BlueCu_1"/>
</dbReference>
<dbReference type="GO" id="GO:0009055">
    <property type="term" value="F:electron transfer activity"/>
    <property type="evidence" value="ECO:0007669"/>
    <property type="project" value="InterPro"/>
</dbReference>
<dbReference type="PRINTS" id="PR00157">
    <property type="entry name" value="PLASTOCYANIN"/>
</dbReference>
<dbReference type="InterPro" id="IPR017533">
    <property type="entry name" value="Halocyanin"/>
</dbReference>
<dbReference type="InterPro" id="IPR006311">
    <property type="entry name" value="TAT_signal"/>
</dbReference>
<keyword evidence="6" id="KW-1133">Transmembrane helix</keyword>
<sequence>MKRREFLRTAGGATAAATAAAGTAAASEEGGGGGAQVQPDFGGWLDGIDGGYEDLRGQSEVTIEVGAAGNGGNLAFAPAGIWIDPGTTVTWEWTGEGGGHNVKMEEGPASLDSGAAVAEAGTTYEYTFEEGDAGISKYFCAPHKALNMKGAVAVGGDVATVEVGGGGGRKELHELGVPIQAHWVGSATILGIIVTLVYTFYILKYGESPNTGNTGGGE</sequence>
<keyword evidence="1" id="KW-0813">Transport</keyword>
<evidence type="ECO:0000259" key="7">
    <source>
        <dbReference type="Pfam" id="PF00127"/>
    </source>
</evidence>
<evidence type="ECO:0000256" key="6">
    <source>
        <dbReference type="SAM" id="Phobius"/>
    </source>
</evidence>
<evidence type="ECO:0000313" key="9">
    <source>
        <dbReference type="Proteomes" id="UP000183894"/>
    </source>
</evidence>
<name>A0A1H7H2W7_HALLR</name>
<dbReference type="RefSeq" id="WP_074791711.1">
    <property type="nucleotide sequence ID" value="NZ_FOAD01000001.1"/>
</dbReference>
<keyword evidence="2 5" id="KW-0479">Metal-binding</keyword>
<feature type="transmembrane region" description="Helical" evidence="6">
    <location>
        <begin position="183"/>
        <end position="203"/>
    </location>
</feature>
<feature type="domain" description="Blue (type 1) copper" evidence="7">
    <location>
        <begin position="66"/>
        <end position="154"/>
    </location>
</feature>
<keyword evidence="4 5" id="KW-0186">Copper</keyword>
<proteinExistence type="predicted"/>
<feature type="binding site" evidence="5">
    <location>
        <position position="100"/>
    </location>
    <ligand>
        <name>Cu cation</name>
        <dbReference type="ChEBI" id="CHEBI:23378"/>
    </ligand>
</feature>
<dbReference type="PROSITE" id="PS00196">
    <property type="entry name" value="COPPER_BLUE"/>
    <property type="match status" value="1"/>
</dbReference>
<dbReference type="Proteomes" id="UP000183894">
    <property type="component" value="Unassembled WGS sequence"/>
</dbReference>
<dbReference type="NCBIfam" id="TIGR03102">
    <property type="entry name" value="halo_cynanin"/>
    <property type="match status" value="1"/>
</dbReference>
<dbReference type="Gene3D" id="2.60.40.420">
    <property type="entry name" value="Cupredoxins - blue copper proteins"/>
    <property type="match status" value="1"/>
</dbReference>
<evidence type="ECO:0000313" key="8">
    <source>
        <dbReference type="EMBL" id="SEK44624.1"/>
    </source>
</evidence>
<dbReference type="EMBL" id="FOAD01000001">
    <property type="protein sequence ID" value="SEK44624.1"/>
    <property type="molecule type" value="Genomic_DNA"/>
</dbReference>
<keyword evidence="3" id="KW-0249">Electron transport</keyword>
<evidence type="ECO:0000256" key="5">
    <source>
        <dbReference type="PIRSR" id="PIRSR602387-1"/>
    </source>
</evidence>
<reference evidence="8 9" key="1">
    <citation type="submission" date="2016-10" db="EMBL/GenBank/DDBJ databases">
        <authorList>
            <person name="de Groot N.N."/>
        </authorList>
    </citation>
    <scope>NUCLEOTIDE SEQUENCE [LARGE SCALE GENOMIC DNA]</scope>
    <source>
        <strain evidence="8 9">CDM_5</strain>
    </source>
</reference>
<dbReference type="InterPro" id="IPR028871">
    <property type="entry name" value="BlueCu_1_BS"/>
</dbReference>
<keyword evidence="6" id="KW-0812">Transmembrane</keyword>
<organism evidence="8 9">
    <name type="scientific">Haloferax larsenii</name>
    <dbReference type="NCBI Taxonomy" id="302484"/>
    <lineage>
        <taxon>Archaea</taxon>
        <taxon>Methanobacteriati</taxon>
        <taxon>Methanobacteriota</taxon>
        <taxon>Stenosarchaea group</taxon>
        <taxon>Halobacteria</taxon>
        <taxon>Halobacteriales</taxon>
        <taxon>Haloferacaceae</taxon>
        <taxon>Haloferax</taxon>
    </lineage>
</organism>
<dbReference type="AlphaFoldDB" id="A0A1H7H2W7"/>
<dbReference type="GO" id="GO:0005507">
    <property type="term" value="F:copper ion binding"/>
    <property type="evidence" value="ECO:0007669"/>
    <property type="project" value="InterPro"/>
</dbReference>
<comment type="cofactor">
    <cofactor evidence="5">
        <name>Cu(2+)</name>
        <dbReference type="ChEBI" id="CHEBI:29036"/>
    </cofactor>
    <text evidence="5">The crystal structure with reduced Cu(1+) has also been determined.</text>
</comment>
<evidence type="ECO:0000256" key="1">
    <source>
        <dbReference type="ARBA" id="ARBA00022448"/>
    </source>
</evidence>
<protein>
    <submittedName>
        <fullName evidence="8">Halocyanin domain-containing protein</fullName>
    </submittedName>
</protein>
<gene>
    <name evidence="8" type="ORF">SAMN04488691_101473</name>
</gene>
<dbReference type="InterPro" id="IPR008972">
    <property type="entry name" value="Cupredoxin"/>
</dbReference>
<dbReference type="PROSITE" id="PS51318">
    <property type="entry name" value="TAT"/>
    <property type="match status" value="1"/>
</dbReference>
<evidence type="ECO:0000256" key="2">
    <source>
        <dbReference type="ARBA" id="ARBA00022723"/>
    </source>
</evidence>
<accession>A0A1H7H2W7</accession>
<feature type="binding site" evidence="5">
    <location>
        <position position="143"/>
    </location>
    <ligand>
        <name>Cu cation</name>
        <dbReference type="ChEBI" id="CHEBI:23378"/>
    </ligand>
</feature>
<feature type="binding site" evidence="5">
    <location>
        <position position="148"/>
    </location>
    <ligand>
        <name>Cu cation</name>
        <dbReference type="ChEBI" id="CHEBI:23378"/>
    </ligand>
</feature>
<evidence type="ECO:0000256" key="4">
    <source>
        <dbReference type="ARBA" id="ARBA00023008"/>
    </source>
</evidence>
<dbReference type="Pfam" id="PF00127">
    <property type="entry name" value="Copper-bind"/>
    <property type="match status" value="1"/>
</dbReference>
<dbReference type="OrthoDB" id="186995at2157"/>
<evidence type="ECO:0000256" key="3">
    <source>
        <dbReference type="ARBA" id="ARBA00022982"/>
    </source>
</evidence>
<dbReference type="InterPro" id="IPR002387">
    <property type="entry name" value="Plastocyanin"/>
</dbReference>
<feature type="binding site" evidence="5">
    <location>
        <position position="140"/>
    </location>
    <ligand>
        <name>Cu cation</name>
        <dbReference type="ChEBI" id="CHEBI:23378"/>
    </ligand>
</feature>